<keyword evidence="2" id="KW-1185">Reference proteome</keyword>
<dbReference type="SUPFAM" id="SSF54637">
    <property type="entry name" value="Thioesterase/thiol ester dehydrase-isomerase"/>
    <property type="match status" value="1"/>
</dbReference>
<reference evidence="1 2" key="1">
    <citation type="submission" date="2016-06" db="EMBL/GenBank/DDBJ databases">
        <title>Three novel species with peptidoglycan cell walls form the new genus Lacunisphaera gen. nov. in the family Opitutaceae of the verrucomicrobial subdivision 4.</title>
        <authorList>
            <person name="Rast P."/>
            <person name="Gloeckner I."/>
            <person name="Jogler M."/>
            <person name="Boedeker C."/>
            <person name="Jeske O."/>
            <person name="Wiegand S."/>
            <person name="Reinhardt R."/>
            <person name="Schumann P."/>
            <person name="Rohde M."/>
            <person name="Spring S."/>
            <person name="Gloeckner F.O."/>
            <person name="Jogler C."/>
        </authorList>
    </citation>
    <scope>NUCLEOTIDE SEQUENCE [LARGE SCALE GENOMIC DNA]</scope>
    <source>
        <strain evidence="1 2">IG16b</strain>
    </source>
</reference>
<dbReference type="InterPro" id="IPR029069">
    <property type="entry name" value="HotDog_dom_sf"/>
</dbReference>
<dbReference type="STRING" id="1838286.Verru16b_02091"/>
<dbReference type="EMBL" id="CP016094">
    <property type="protein sequence ID" value="AOS45022.1"/>
    <property type="molecule type" value="Genomic_DNA"/>
</dbReference>
<dbReference type="AlphaFoldDB" id="A0A1D8AVV6"/>
<dbReference type="RefSeq" id="WP_069962216.1">
    <property type="nucleotide sequence ID" value="NZ_CP016094.1"/>
</dbReference>
<protein>
    <submittedName>
        <fullName evidence="1">4-hydroxybenzoyl-CoA thioesterase</fullName>
        <ecNumber evidence="1">3.1.2.23</ecNumber>
    </submittedName>
</protein>
<gene>
    <name evidence="1" type="ORF">Verru16b_02091</name>
</gene>
<dbReference type="GO" id="GO:0018739">
    <property type="term" value="F:4-hydroxybenzoyl-CoA thioesterase activity"/>
    <property type="evidence" value="ECO:0007669"/>
    <property type="project" value="UniProtKB-EC"/>
</dbReference>
<evidence type="ECO:0000313" key="2">
    <source>
        <dbReference type="Proteomes" id="UP000095228"/>
    </source>
</evidence>
<accession>A0A1D8AVV6</accession>
<keyword evidence="1" id="KW-0378">Hydrolase</keyword>
<proteinExistence type="predicted"/>
<dbReference type="Proteomes" id="UP000095228">
    <property type="component" value="Chromosome"/>
</dbReference>
<dbReference type="EC" id="3.1.2.23" evidence="1"/>
<dbReference type="Gene3D" id="3.10.129.10">
    <property type="entry name" value="Hotdog Thioesterase"/>
    <property type="match status" value="1"/>
</dbReference>
<sequence>MPSEFRLTRTVEFCETDMAGIMHFSNFFRWMEACEAGFYRSLNLPLISFVPGSVVGWPRVSASCTYKAPLRFNDTAEVRLLIKEVRTRAVIFVFQFRLLDAAGGVLPAVLAEGEIAAVCVTAGAGGKMVAQPIPAEVRARLEVAPASAYAG</sequence>
<dbReference type="Pfam" id="PF13279">
    <property type="entry name" value="4HBT_2"/>
    <property type="match status" value="1"/>
</dbReference>
<dbReference type="CDD" id="cd00586">
    <property type="entry name" value="4HBT"/>
    <property type="match status" value="1"/>
</dbReference>
<dbReference type="KEGG" id="obg:Verru16b_02091"/>
<dbReference type="OrthoDB" id="21822at2"/>
<evidence type="ECO:0000313" key="1">
    <source>
        <dbReference type="EMBL" id="AOS45022.1"/>
    </source>
</evidence>
<organism evidence="1 2">
    <name type="scientific">Lacunisphaera limnophila</name>
    <dbReference type="NCBI Taxonomy" id="1838286"/>
    <lineage>
        <taxon>Bacteria</taxon>
        <taxon>Pseudomonadati</taxon>
        <taxon>Verrucomicrobiota</taxon>
        <taxon>Opitutia</taxon>
        <taxon>Opitutales</taxon>
        <taxon>Opitutaceae</taxon>
        <taxon>Lacunisphaera</taxon>
    </lineage>
</organism>
<name>A0A1D8AVV6_9BACT</name>